<name>A0A8S5TMF1_9CAUD</name>
<organism evidence="1">
    <name type="scientific">Siphoviridae sp. ctvWR21</name>
    <dbReference type="NCBI Taxonomy" id="2827966"/>
    <lineage>
        <taxon>Viruses</taxon>
        <taxon>Duplodnaviria</taxon>
        <taxon>Heunggongvirae</taxon>
        <taxon>Uroviricota</taxon>
        <taxon>Caudoviricetes</taxon>
    </lineage>
</organism>
<accession>A0A8S5TMF1</accession>
<sequence length="39" mass="4304">MPTFGCMRPGQAILYPFARMRQGLQGRADGDGDHLKTPI</sequence>
<protein>
    <submittedName>
        <fullName evidence="1">Uncharacterized protein</fullName>
    </submittedName>
</protein>
<evidence type="ECO:0000313" key="1">
    <source>
        <dbReference type="EMBL" id="DAF64267.1"/>
    </source>
</evidence>
<proteinExistence type="predicted"/>
<dbReference type="EMBL" id="BK032854">
    <property type="protein sequence ID" value="DAF64267.1"/>
    <property type="molecule type" value="Genomic_DNA"/>
</dbReference>
<reference evidence="1" key="1">
    <citation type="journal article" date="2021" name="Proc. Natl. Acad. Sci. U.S.A.">
        <title>A Catalog of Tens of Thousands of Viruses from Human Metagenomes Reveals Hidden Associations with Chronic Diseases.</title>
        <authorList>
            <person name="Tisza M.J."/>
            <person name="Buck C.B."/>
        </authorList>
    </citation>
    <scope>NUCLEOTIDE SEQUENCE</scope>
    <source>
        <strain evidence="1">CtvWR21</strain>
    </source>
</reference>